<dbReference type="PANTHER" id="PTHR43255:SF1">
    <property type="entry name" value="IRON-SULFUR-BINDING OXIDOREDUCTASE FADF-RELATED"/>
    <property type="match status" value="1"/>
</dbReference>
<evidence type="ECO:0000256" key="4">
    <source>
        <dbReference type="ARBA" id="ARBA00023004"/>
    </source>
</evidence>
<dbReference type="GO" id="GO:0051539">
    <property type="term" value="F:4 iron, 4 sulfur cluster binding"/>
    <property type="evidence" value="ECO:0007669"/>
    <property type="project" value="UniProtKB-KW"/>
</dbReference>
<dbReference type="Pfam" id="PF02754">
    <property type="entry name" value="CCG"/>
    <property type="match status" value="2"/>
</dbReference>
<accession>A0A3Q8XA12</accession>
<evidence type="ECO:0000259" key="7">
    <source>
        <dbReference type="PROSITE" id="PS51379"/>
    </source>
</evidence>
<organism evidence="8 9">
    <name type="scientific">Paenibacillus albus</name>
    <dbReference type="NCBI Taxonomy" id="2495582"/>
    <lineage>
        <taxon>Bacteria</taxon>
        <taxon>Bacillati</taxon>
        <taxon>Bacillota</taxon>
        <taxon>Bacilli</taxon>
        <taxon>Bacillales</taxon>
        <taxon>Paenibacillaceae</taxon>
        <taxon>Paenibacillus</taxon>
    </lineage>
</organism>
<dbReference type="InterPro" id="IPR017896">
    <property type="entry name" value="4Fe4S_Fe-S-bd"/>
</dbReference>
<gene>
    <name evidence="8" type="ORF">EJC50_07055</name>
</gene>
<dbReference type="PROSITE" id="PS00198">
    <property type="entry name" value="4FE4S_FER_1"/>
    <property type="match status" value="2"/>
</dbReference>
<keyword evidence="3" id="KW-0560">Oxidoreductase</keyword>
<keyword evidence="5" id="KW-0411">Iron-sulfur</keyword>
<dbReference type="GO" id="GO:0016491">
    <property type="term" value="F:oxidoreductase activity"/>
    <property type="evidence" value="ECO:0007669"/>
    <property type="project" value="UniProtKB-KW"/>
</dbReference>
<dbReference type="InterPro" id="IPR017900">
    <property type="entry name" value="4Fe4S_Fe_S_CS"/>
</dbReference>
<dbReference type="InterPro" id="IPR009051">
    <property type="entry name" value="Helical_ferredxn"/>
</dbReference>
<dbReference type="GO" id="GO:0005886">
    <property type="term" value="C:plasma membrane"/>
    <property type="evidence" value="ECO:0007669"/>
    <property type="project" value="TreeGrafter"/>
</dbReference>
<dbReference type="InterPro" id="IPR036197">
    <property type="entry name" value="NarG-like_sf"/>
</dbReference>
<feature type="transmembrane region" description="Helical" evidence="6">
    <location>
        <begin position="134"/>
        <end position="152"/>
    </location>
</feature>
<feature type="domain" description="4Fe-4S ferredoxin-type" evidence="7">
    <location>
        <begin position="300"/>
        <end position="330"/>
    </location>
</feature>
<feature type="transmembrane region" description="Helical" evidence="6">
    <location>
        <begin position="202"/>
        <end position="219"/>
    </location>
</feature>
<dbReference type="InterPro" id="IPR051460">
    <property type="entry name" value="HdrC_iron-sulfur_subunit"/>
</dbReference>
<keyword evidence="6" id="KW-0472">Membrane</keyword>
<dbReference type="PROSITE" id="PS51379">
    <property type="entry name" value="4FE4S_FER_2"/>
    <property type="match status" value="2"/>
</dbReference>
<dbReference type="InterPro" id="IPR004017">
    <property type="entry name" value="Cys_rich_dom"/>
</dbReference>
<evidence type="ECO:0000256" key="3">
    <source>
        <dbReference type="ARBA" id="ARBA00023002"/>
    </source>
</evidence>
<keyword evidence="1" id="KW-0004">4Fe-4S</keyword>
<sequence length="766" mass="85190">MTAGALVCFYLVVSRRVGYIRLGRRIAPKRPAPPYDEAGDEYDDRESESEDTVRLSSFSANAALASEAVASPEARRRLEWAYQVFGHRKLLKDIRSGLMHLVLFYGFIVLQFGALDIIWEGISGSPLPFLDYHWFVYMQEMTVSLVLLALLYGGFRRYVERLRRLKRGWKPSIVLWFIGGLMITVLLTQAFNRLQGASSGSASLYVGYAPVSSAIAEALRLVDVTHDVSRVFYELFWWLHYAVLLSFLVYVPQSKHFHIFTAPVNLWLRRRSPPGKLTPLDLEDETAESFGVGAIEEFTQKQLLDLYACVECGRCTNVCPASNTGKLLSPMHLIVKLRDHLTEKGAAITSKSPWVPAFGGGAGLPSSAHVMQSDAPVLWVKQSESEGTAVTIDPTMTAQKQAWTVHADMAPSDVALIGDVMTESELWSCTTCRNCEDQCPVGNEHVDKIIDMRRFLVLTEGKIPAEAQRAMNNIERQGNPWGLPRSERGSWLSAYNSAFAVEGAAPVLTMQEAAKRKGSEERPELVLWAGTMGAYDQRSRKVLFAVVRLLQHAGIPFAVLGGEERNSGDTARRLGNELLFQTLCTENIATLERYGVRRVVTICPHTFNAFKNEYPDFGLSKSVVVEHHTSLLERLVAQQLIKPVHPLGERVVFHDSCYLGRYNGIYDAPRNLLRAIPGVKLLEMERNRDNGMCCGAGGGLMWMEERSGVRVNEARASQAIATSPTIIGSACPYCLTMMEDGIKLLDAEDTVRARDVAELLAESVFG</sequence>
<dbReference type="OrthoDB" id="9794954at2"/>
<dbReference type="SUPFAM" id="SSF46548">
    <property type="entry name" value="alpha-helical ferredoxin"/>
    <property type="match status" value="1"/>
</dbReference>
<dbReference type="KEGG" id="palb:EJC50_07055"/>
<evidence type="ECO:0000256" key="2">
    <source>
        <dbReference type="ARBA" id="ARBA00022723"/>
    </source>
</evidence>
<feature type="transmembrane region" description="Helical" evidence="6">
    <location>
        <begin position="98"/>
        <end position="122"/>
    </location>
</feature>
<dbReference type="SUPFAM" id="SSF103501">
    <property type="entry name" value="Respiratory nitrate reductase 1 gamma chain"/>
    <property type="match status" value="1"/>
</dbReference>
<feature type="transmembrane region" description="Helical" evidence="6">
    <location>
        <begin position="231"/>
        <end position="251"/>
    </location>
</feature>
<dbReference type="Gene3D" id="1.10.1060.10">
    <property type="entry name" value="Alpha-helical ferredoxin"/>
    <property type="match status" value="2"/>
</dbReference>
<keyword evidence="9" id="KW-1185">Reference proteome</keyword>
<proteinExistence type="predicted"/>
<dbReference type="PANTHER" id="PTHR43255">
    <property type="entry name" value="IRON-SULFUR-BINDING OXIDOREDUCTASE FADF-RELATED-RELATED"/>
    <property type="match status" value="1"/>
</dbReference>
<dbReference type="Proteomes" id="UP000272528">
    <property type="component" value="Chromosome"/>
</dbReference>
<feature type="transmembrane region" description="Helical" evidence="6">
    <location>
        <begin position="173"/>
        <end position="190"/>
    </location>
</feature>
<evidence type="ECO:0000256" key="6">
    <source>
        <dbReference type="SAM" id="Phobius"/>
    </source>
</evidence>
<dbReference type="AlphaFoldDB" id="A0A3Q8XA12"/>
<protein>
    <submittedName>
        <fullName evidence="8">(Fe-S)-binding protein</fullName>
    </submittedName>
</protein>
<keyword evidence="2" id="KW-0479">Metal-binding</keyword>
<reference evidence="9" key="1">
    <citation type="submission" date="2018-12" db="EMBL/GenBank/DDBJ databases">
        <title>Genome sequence of Peanibacillus sp.</title>
        <authorList>
            <person name="Subramani G."/>
            <person name="Srinivasan S."/>
            <person name="Kim M.K."/>
        </authorList>
    </citation>
    <scope>NUCLEOTIDE SEQUENCE [LARGE SCALE GENOMIC DNA]</scope>
    <source>
        <strain evidence="9">18JY67-1</strain>
    </source>
</reference>
<keyword evidence="6" id="KW-1133">Transmembrane helix</keyword>
<evidence type="ECO:0000313" key="8">
    <source>
        <dbReference type="EMBL" id="AZN43572.1"/>
    </source>
</evidence>
<feature type="domain" description="4Fe-4S ferredoxin-type" evidence="7">
    <location>
        <begin position="418"/>
        <end position="449"/>
    </location>
</feature>
<evidence type="ECO:0000313" key="9">
    <source>
        <dbReference type="Proteomes" id="UP000272528"/>
    </source>
</evidence>
<evidence type="ECO:0000256" key="1">
    <source>
        <dbReference type="ARBA" id="ARBA00022485"/>
    </source>
</evidence>
<keyword evidence="4" id="KW-0408">Iron</keyword>
<evidence type="ECO:0000256" key="5">
    <source>
        <dbReference type="ARBA" id="ARBA00023014"/>
    </source>
</evidence>
<dbReference type="Gene3D" id="1.20.950.20">
    <property type="entry name" value="Transmembrane di-heme cytochromes, Chain C"/>
    <property type="match status" value="1"/>
</dbReference>
<name>A0A3Q8XA12_9BACL</name>
<keyword evidence="6" id="KW-0812">Transmembrane</keyword>
<dbReference type="GO" id="GO:0046872">
    <property type="term" value="F:metal ion binding"/>
    <property type="evidence" value="ECO:0007669"/>
    <property type="project" value="UniProtKB-KW"/>
</dbReference>
<dbReference type="EMBL" id="CP034437">
    <property type="protein sequence ID" value="AZN43572.1"/>
    <property type="molecule type" value="Genomic_DNA"/>
</dbReference>